<accession>A0ABP1BEY5</accession>
<dbReference type="EMBL" id="OZ023704">
    <property type="protein sequence ID" value="CAK9873936.1"/>
    <property type="molecule type" value="Genomic_DNA"/>
</dbReference>
<name>A0ABP1BEY5_9BRYO</name>
<evidence type="ECO:0000256" key="1">
    <source>
        <dbReference type="SAM" id="Phobius"/>
    </source>
</evidence>
<evidence type="ECO:0000313" key="2">
    <source>
        <dbReference type="EMBL" id="CAK9873936.1"/>
    </source>
</evidence>
<feature type="transmembrane region" description="Helical" evidence="1">
    <location>
        <begin position="70"/>
        <end position="89"/>
    </location>
</feature>
<proteinExistence type="predicted"/>
<sequence length="347" mass="39298">MVSLVGLTSALKWQGSKPLASIINRQKTWKPNGSGSSQRRRDFQAEDVLTRVGGADFIAWGGRIREARKLVLLVLQVVLVLWGVSSAIANPIFAFAIGVTSCLPLLWLLVGIPYLVVQVKDLLEVGVFNVLSFVISFCIIDQMIRIWTVSFEERLYKQLDDALSPSAPEYKKHHDNVQSVAKLYAQDIGLQYVYELLQEGNEVILSKSIDELFDVLGQKWLRLSQFAEALTAFITSVKISERKGSWWLQRLCARCNHLAYVHMILGNQQEQLQASMRSVAFAFAVAWKDPSLIDNSANHLLLVFSLYNLAIQFLNYNCDISIIKNFEKDLPQAWEHELAKRRLTLEG</sequence>
<reference evidence="2" key="1">
    <citation type="submission" date="2024-03" db="EMBL/GenBank/DDBJ databases">
        <authorList>
            <consortium name="ELIXIR-Norway"/>
            <consortium name="Elixir Norway"/>
        </authorList>
    </citation>
    <scope>NUCLEOTIDE SEQUENCE</scope>
</reference>
<feature type="transmembrane region" description="Helical" evidence="1">
    <location>
        <begin position="128"/>
        <end position="147"/>
    </location>
</feature>
<feature type="transmembrane region" description="Helical" evidence="1">
    <location>
        <begin position="95"/>
        <end position="116"/>
    </location>
</feature>
<protein>
    <submittedName>
        <fullName evidence="2">Uncharacterized protein</fullName>
    </submittedName>
</protein>
<evidence type="ECO:0000313" key="3">
    <source>
        <dbReference type="Proteomes" id="UP001497522"/>
    </source>
</evidence>
<gene>
    <name evidence="2" type="ORF">CSSPJE1EN2_LOCUS16408</name>
</gene>
<keyword evidence="1" id="KW-0472">Membrane</keyword>
<dbReference type="Proteomes" id="UP001497522">
    <property type="component" value="Chromosome 3"/>
</dbReference>
<keyword evidence="3" id="KW-1185">Reference proteome</keyword>
<organism evidence="2 3">
    <name type="scientific">Sphagnum jensenii</name>
    <dbReference type="NCBI Taxonomy" id="128206"/>
    <lineage>
        <taxon>Eukaryota</taxon>
        <taxon>Viridiplantae</taxon>
        <taxon>Streptophyta</taxon>
        <taxon>Embryophyta</taxon>
        <taxon>Bryophyta</taxon>
        <taxon>Sphagnophytina</taxon>
        <taxon>Sphagnopsida</taxon>
        <taxon>Sphagnales</taxon>
        <taxon>Sphagnaceae</taxon>
        <taxon>Sphagnum</taxon>
    </lineage>
</organism>
<keyword evidence="1" id="KW-1133">Transmembrane helix</keyword>
<keyword evidence="1" id="KW-0812">Transmembrane</keyword>